<evidence type="ECO:0000256" key="5">
    <source>
        <dbReference type="ARBA" id="ARBA00038359"/>
    </source>
</evidence>
<dbReference type="Proteomes" id="UP001396898">
    <property type="component" value="Unassembled WGS sequence"/>
</dbReference>
<feature type="transmembrane region" description="Helical" evidence="7">
    <location>
        <begin position="222"/>
        <end position="243"/>
    </location>
</feature>
<comment type="similarity">
    <text evidence="5">Belongs to the SAT4 family.</text>
</comment>
<dbReference type="PANTHER" id="PTHR33048:SF155">
    <property type="entry name" value="INTEGRAL MEMBRANE PROTEIN"/>
    <property type="match status" value="1"/>
</dbReference>
<protein>
    <recommendedName>
        <fullName evidence="8">Rhodopsin domain-containing protein</fullName>
    </recommendedName>
</protein>
<sequence length="414" mass="45668">MPPAPANEGVSGGGQNVADEKGTSTLISIWIVTSIAIIFTTGRLYVRGYMQRRLRSDDHLTIFSVFNSIVACGLATKAVSRGLGRHVEALSPEDQSAAMVWTFAAFFPGLVSFACPKLAVIALLVRLLLPSRFHFCFLWFMGAAVQLAQIGTMGLLISDLAEKCHLSDSAQIQKQRGNCVPMHVQVRYYLFAGSLSAFADFYLAVYPSIVLYHLQMPGRKKFALSVALGFGLVPMPSLIAVYLKVGGSCHVQNFPYPSPNRPRFYMYVYLDGLTSLPLPLPHANAELQLWTLVEGGIIVIASSIPILQPLIDKIFGTRIMGRPHAYFTKYMAMFSDRRKIATEVRQRIRDQHAVTTTTDFTMTTLPEELAPVHRHDSGIDGTGYDYPRHGADGGYRNRGDLQPGVINENPAPKE</sequence>
<gene>
    <name evidence="9" type="ORF">PG991_005691</name>
</gene>
<keyword evidence="2 7" id="KW-0812">Transmembrane</keyword>
<evidence type="ECO:0000256" key="4">
    <source>
        <dbReference type="ARBA" id="ARBA00023136"/>
    </source>
</evidence>
<evidence type="ECO:0000256" key="2">
    <source>
        <dbReference type="ARBA" id="ARBA00022692"/>
    </source>
</evidence>
<name>A0ABR1SB76_9PEZI</name>
<evidence type="ECO:0000259" key="8">
    <source>
        <dbReference type="Pfam" id="PF20684"/>
    </source>
</evidence>
<evidence type="ECO:0000256" key="7">
    <source>
        <dbReference type="SAM" id="Phobius"/>
    </source>
</evidence>
<feature type="compositionally biased region" description="Basic and acidic residues" evidence="6">
    <location>
        <begin position="386"/>
        <end position="399"/>
    </location>
</feature>
<keyword evidence="10" id="KW-1185">Reference proteome</keyword>
<evidence type="ECO:0000256" key="6">
    <source>
        <dbReference type="SAM" id="MobiDB-lite"/>
    </source>
</evidence>
<dbReference type="EMBL" id="JAQQWI010000007">
    <property type="protein sequence ID" value="KAK8028635.1"/>
    <property type="molecule type" value="Genomic_DNA"/>
</dbReference>
<evidence type="ECO:0000256" key="3">
    <source>
        <dbReference type="ARBA" id="ARBA00022989"/>
    </source>
</evidence>
<feature type="transmembrane region" description="Helical" evidence="7">
    <location>
        <begin position="58"/>
        <end position="79"/>
    </location>
</feature>
<reference evidence="9 10" key="1">
    <citation type="submission" date="2023-01" db="EMBL/GenBank/DDBJ databases">
        <title>Analysis of 21 Apiospora genomes using comparative genomics revels a genus with tremendous synthesis potential of carbohydrate active enzymes and secondary metabolites.</title>
        <authorList>
            <person name="Sorensen T."/>
        </authorList>
    </citation>
    <scope>NUCLEOTIDE SEQUENCE [LARGE SCALE GENOMIC DNA]</scope>
    <source>
        <strain evidence="9 10">CBS 20057</strain>
    </source>
</reference>
<keyword evidence="3 7" id="KW-1133">Transmembrane helix</keyword>
<feature type="transmembrane region" description="Helical" evidence="7">
    <location>
        <begin position="188"/>
        <end position="210"/>
    </location>
</feature>
<comment type="subcellular location">
    <subcellularLocation>
        <location evidence="1">Membrane</location>
        <topology evidence="1">Multi-pass membrane protein</topology>
    </subcellularLocation>
</comment>
<dbReference type="PANTHER" id="PTHR33048">
    <property type="entry name" value="PTH11-LIKE INTEGRAL MEMBRANE PROTEIN (AFU_ORTHOLOGUE AFUA_5G11245)"/>
    <property type="match status" value="1"/>
</dbReference>
<feature type="region of interest" description="Disordered" evidence="6">
    <location>
        <begin position="373"/>
        <end position="414"/>
    </location>
</feature>
<feature type="transmembrane region" description="Helical" evidence="7">
    <location>
        <begin position="27"/>
        <end position="46"/>
    </location>
</feature>
<feature type="domain" description="Rhodopsin" evidence="8">
    <location>
        <begin position="43"/>
        <end position="233"/>
    </location>
</feature>
<feature type="transmembrane region" description="Helical" evidence="7">
    <location>
        <begin position="137"/>
        <end position="157"/>
    </location>
</feature>
<dbReference type="Pfam" id="PF20684">
    <property type="entry name" value="Fung_rhodopsin"/>
    <property type="match status" value="1"/>
</dbReference>
<proteinExistence type="inferred from homology"/>
<evidence type="ECO:0000313" key="9">
    <source>
        <dbReference type="EMBL" id="KAK8028635.1"/>
    </source>
</evidence>
<evidence type="ECO:0000313" key="10">
    <source>
        <dbReference type="Proteomes" id="UP001396898"/>
    </source>
</evidence>
<dbReference type="InterPro" id="IPR052337">
    <property type="entry name" value="SAT4-like"/>
</dbReference>
<feature type="transmembrane region" description="Helical" evidence="7">
    <location>
        <begin position="99"/>
        <end position="125"/>
    </location>
</feature>
<comment type="caution">
    <text evidence="9">The sequence shown here is derived from an EMBL/GenBank/DDBJ whole genome shotgun (WGS) entry which is preliminary data.</text>
</comment>
<accession>A0ABR1SB76</accession>
<dbReference type="InterPro" id="IPR049326">
    <property type="entry name" value="Rhodopsin_dom_fungi"/>
</dbReference>
<keyword evidence="4 7" id="KW-0472">Membrane</keyword>
<evidence type="ECO:0000256" key="1">
    <source>
        <dbReference type="ARBA" id="ARBA00004141"/>
    </source>
</evidence>
<organism evidence="9 10">
    <name type="scientific">Apiospora marii</name>
    <dbReference type="NCBI Taxonomy" id="335849"/>
    <lineage>
        <taxon>Eukaryota</taxon>
        <taxon>Fungi</taxon>
        <taxon>Dikarya</taxon>
        <taxon>Ascomycota</taxon>
        <taxon>Pezizomycotina</taxon>
        <taxon>Sordariomycetes</taxon>
        <taxon>Xylariomycetidae</taxon>
        <taxon>Amphisphaeriales</taxon>
        <taxon>Apiosporaceae</taxon>
        <taxon>Apiospora</taxon>
    </lineage>
</organism>